<name>A0ABV4CUX2_9BACT</name>
<keyword evidence="2" id="KW-1185">Reference proteome</keyword>
<dbReference type="RefSeq" id="WP_121697946.1">
    <property type="nucleotide sequence ID" value="NZ_JBCLPP010000013.1"/>
</dbReference>
<accession>A0ABV4CUX2</accession>
<protein>
    <submittedName>
        <fullName evidence="1">Uncharacterized protein</fullName>
    </submittedName>
</protein>
<dbReference type="EMBL" id="JBCLPP010000013">
    <property type="protein sequence ID" value="MEY8245178.1"/>
    <property type="molecule type" value="Genomic_DNA"/>
</dbReference>
<dbReference type="Proteomes" id="UP001565200">
    <property type="component" value="Unassembled WGS sequence"/>
</dbReference>
<gene>
    <name evidence="1" type="ORF">AAK873_06050</name>
</gene>
<comment type="caution">
    <text evidence="1">The sequence shown here is derived from an EMBL/GenBank/DDBJ whole genome shotgun (WGS) entry which is preliminary data.</text>
</comment>
<organism evidence="1 2">
    <name type="scientific">Heminiphilus faecis</name>
    <dbReference type="NCBI Taxonomy" id="2601703"/>
    <lineage>
        <taxon>Bacteria</taxon>
        <taxon>Pseudomonadati</taxon>
        <taxon>Bacteroidota</taxon>
        <taxon>Bacteroidia</taxon>
        <taxon>Bacteroidales</taxon>
        <taxon>Muribaculaceae</taxon>
        <taxon>Heminiphilus</taxon>
    </lineage>
</organism>
<proteinExistence type="predicted"/>
<reference evidence="1 2" key="1">
    <citation type="submission" date="2024-03" db="EMBL/GenBank/DDBJ databases">
        <title>Mouse gut bacterial collection (mGBC) of GemPharmatech.</title>
        <authorList>
            <person name="He Y."/>
            <person name="Dong L."/>
            <person name="Wu D."/>
            <person name="Gao X."/>
            <person name="Lin Z."/>
        </authorList>
    </citation>
    <scope>NUCLEOTIDE SEQUENCE [LARGE SCALE GENOMIC DNA]</scope>
    <source>
        <strain evidence="1 2">54-13</strain>
    </source>
</reference>
<evidence type="ECO:0000313" key="1">
    <source>
        <dbReference type="EMBL" id="MEY8245178.1"/>
    </source>
</evidence>
<sequence length="173" mass="20059">MKLKYIDENDKCYGITGMAISMVVWDAENVLAAVSLDAPADETVEFTPDFYYNGNPGLSAKVSWNHILQHYQVTMGMLLGNILCRSYVLHHNDVTADMRKELLELFDNEGRETCSLESDEIERLFNKSYNYLYRVFNHTGVQELAHDFARELKKQRRLTRGEVIEQLRSLNML</sequence>
<evidence type="ECO:0000313" key="2">
    <source>
        <dbReference type="Proteomes" id="UP001565200"/>
    </source>
</evidence>